<dbReference type="InterPro" id="IPR002048">
    <property type="entry name" value="EF_hand_dom"/>
</dbReference>
<feature type="transmembrane region" description="Helical" evidence="16">
    <location>
        <begin position="1229"/>
        <end position="1247"/>
    </location>
</feature>
<evidence type="ECO:0000256" key="2">
    <source>
        <dbReference type="ARBA" id="ARBA00009286"/>
    </source>
</evidence>
<evidence type="ECO:0000256" key="6">
    <source>
        <dbReference type="ARBA" id="ARBA00022673"/>
    </source>
</evidence>
<protein>
    <recommendedName>
        <fullName evidence="17">EF-hand domain-containing protein</fullName>
    </recommendedName>
</protein>
<dbReference type="GO" id="GO:0005245">
    <property type="term" value="F:voltage-gated calcium channel activity"/>
    <property type="evidence" value="ECO:0007669"/>
    <property type="project" value="InterPro"/>
</dbReference>
<evidence type="ECO:0000313" key="19">
    <source>
        <dbReference type="Proteomes" id="UP001346149"/>
    </source>
</evidence>
<feature type="transmembrane region" description="Helical" evidence="16">
    <location>
        <begin position="281"/>
        <end position="306"/>
    </location>
</feature>
<evidence type="ECO:0000256" key="3">
    <source>
        <dbReference type="ARBA" id="ARBA00011738"/>
    </source>
</evidence>
<feature type="transmembrane region" description="Helical" evidence="16">
    <location>
        <begin position="880"/>
        <end position="897"/>
    </location>
</feature>
<keyword evidence="19" id="KW-1185">Reference proteome</keyword>
<feature type="compositionally biased region" description="Basic and acidic residues" evidence="15">
    <location>
        <begin position="686"/>
        <end position="701"/>
    </location>
</feature>
<comment type="subcellular location">
    <subcellularLocation>
        <location evidence="1">Membrane</location>
        <topology evidence="1">Multi-pass membrane protein</topology>
    </subcellularLocation>
</comment>
<keyword evidence="13 16" id="KW-0472">Membrane</keyword>
<dbReference type="InterPro" id="IPR011992">
    <property type="entry name" value="EF-hand-dom_pair"/>
</dbReference>
<keyword evidence="11 16" id="KW-1133">Transmembrane helix</keyword>
<feature type="domain" description="EF-hand" evidence="17">
    <location>
        <begin position="364"/>
        <end position="399"/>
    </location>
</feature>
<dbReference type="SUPFAM" id="SSF47473">
    <property type="entry name" value="EF-hand"/>
    <property type="match status" value="1"/>
</dbReference>
<dbReference type="Pfam" id="PF00520">
    <property type="entry name" value="Ion_trans"/>
    <property type="match status" value="4"/>
</dbReference>
<dbReference type="Gene3D" id="1.20.120.350">
    <property type="entry name" value="Voltage-gated potassium channels. Chain C"/>
    <property type="match status" value="2"/>
</dbReference>
<feature type="transmembrane region" description="Helical" evidence="16">
    <location>
        <begin position="1318"/>
        <end position="1342"/>
    </location>
</feature>
<keyword evidence="12" id="KW-0406">Ion transport</keyword>
<feature type="transmembrane region" description="Helical" evidence="16">
    <location>
        <begin position="824"/>
        <end position="847"/>
    </location>
</feature>
<dbReference type="GO" id="GO:0000325">
    <property type="term" value="C:plant-type vacuole"/>
    <property type="evidence" value="ECO:0007669"/>
    <property type="project" value="TreeGrafter"/>
</dbReference>
<feature type="transmembrane region" description="Helical" evidence="16">
    <location>
        <begin position="500"/>
        <end position="518"/>
    </location>
</feature>
<feature type="transmembrane region" description="Helical" evidence="16">
    <location>
        <begin position="64"/>
        <end position="88"/>
    </location>
</feature>
<feature type="domain" description="EF-hand" evidence="17">
    <location>
        <begin position="1123"/>
        <end position="1158"/>
    </location>
</feature>
<feature type="transmembrane region" description="Helical" evidence="16">
    <location>
        <begin position="470"/>
        <end position="488"/>
    </location>
</feature>
<dbReference type="FunFam" id="1.20.120.350:FF:000055">
    <property type="entry name" value="Two pore calcium channel protein 1"/>
    <property type="match status" value="2"/>
</dbReference>
<comment type="similarity">
    <text evidence="2">Belongs to the calcium channel alpha-1 subunit (TC 1.A.1.11) family. Two pore calcium channel subfamily.</text>
</comment>
<feature type="transmembrane region" description="Helical" evidence="16">
    <location>
        <begin position="216"/>
        <end position="239"/>
    </location>
</feature>
<dbReference type="InterPro" id="IPR005821">
    <property type="entry name" value="Ion_trans_dom"/>
</dbReference>
<feature type="transmembrane region" description="Helical" evidence="16">
    <location>
        <begin position="1045"/>
        <end position="1065"/>
    </location>
</feature>
<evidence type="ECO:0000256" key="14">
    <source>
        <dbReference type="ARBA" id="ARBA00023303"/>
    </source>
</evidence>
<keyword evidence="5" id="KW-0109">Calcium transport</keyword>
<dbReference type="PROSITE" id="PS50222">
    <property type="entry name" value="EF_HAND_2"/>
    <property type="match status" value="3"/>
</dbReference>
<keyword evidence="10" id="KW-0851">Voltage-gated channel</keyword>
<evidence type="ECO:0000256" key="16">
    <source>
        <dbReference type="SAM" id="Phobius"/>
    </source>
</evidence>
<feature type="region of interest" description="Disordered" evidence="15">
    <location>
        <begin position="686"/>
        <end position="708"/>
    </location>
</feature>
<feature type="transmembrane region" description="Helical" evidence="16">
    <location>
        <begin position="917"/>
        <end position="939"/>
    </location>
</feature>
<dbReference type="GO" id="GO:0005509">
    <property type="term" value="F:calcium ion binding"/>
    <property type="evidence" value="ECO:0007669"/>
    <property type="project" value="InterPro"/>
</dbReference>
<name>A0AAN7MPW6_TRANT</name>
<dbReference type="SUPFAM" id="SSF81324">
    <property type="entry name" value="Voltage-gated potassium channels"/>
    <property type="match status" value="3"/>
</dbReference>
<keyword evidence="8" id="KW-0677">Repeat</keyword>
<keyword evidence="6" id="KW-0107">Calcium channel</keyword>
<dbReference type="FunFam" id="1.10.287.70:FF:000094">
    <property type="entry name" value="Two pore calcium channel protein 1"/>
    <property type="match status" value="2"/>
</dbReference>
<accession>A0AAN7MPW6</accession>
<feature type="transmembrane region" description="Helical" evidence="16">
    <location>
        <begin position="122"/>
        <end position="142"/>
    </location>
</feature>
<evidence type="ECO:0000256" key="11">
    <source>
        <dbReference type="ARBA" id="ARBA00022989"/>
    </source>
</evidence>
<dbReference type="FunFam" id="1.10.287.70:FF:000129">
    <property type="entry name" value="Two pore calcium channel protein 1"/>
    <property type="match status" value="2"/>
</dbReference>
<comment type="caution">
    <text evidence="18">The sequence shown here is derived from an EMBL/GenBank/DDBJ whole genome shotgun (WGS) entry which is preliminary data.</text>
</comment>
<dbReference type="GO" id="GO:0034702">
    <property type="term" value="C:monoatomic ion channel complex"/>
    <property type="evidence" value="ECO:0007669"/>
    <property type="project" value="UniProtKB-KW"/>
</dbReference>
<feature type="transmembrane region" description="Helical" evidence="16">
    <location>
        <begin position="1192"/>
        <end position="1209"/>
    </location>
</feature>
<feature type="transmembrane region" description="Helical" evidence="16">
    <location>
        <begin position="559"/>
        <end position="583"/>
    </location>
</feature>
<sequence>MESALLIGESSRVVGRSSFNRRSDAIAYGSPYQKAAALVDLGEDGLGLPEEILDQSLFEEAVKYYFVFIRFDFIWSLNYFALIVLNFFEKPLWCAGDPTDACSARDYYYLGQLPYLTGAESLIYEGITMIILAIHLFFPLAYEGQHIYWTKPLNRLKVVCLLILAIDLVIFATSISPVAFDSLPFRVAPYIRVVFFVLNIRELRNSIVVLTGMLGTYLNILALLLLFLLFSSWVAYVMFEDTKEGKTEFTSYGATLYQMFVLYTTSNNPDVWLAAYKISRWYSLFFILYILLAVYFVTNLILAVVYDSFKGELSKQLSDMDHTRDRILAKAFNLIDEDKAGFINKKQCIYLFEELNKYRTLPKISVEEFELIFNELDDSHDFKINLDEFSDLCKAISLRFQKEETPSLFEKFPGVYSSPASKKLKDFVQSSKFGYVISFILIMNLVAVMIETMLDIENNSGQKVWQTVEFVFGWVYVLEMALKVYSFGFDNYWRDGLNRFDFLITWIIAIGETITFIAPDGLEFLSNGEWIRYLLLARMFRLIRLLMYVQRYRAFVATFLALIPSLMPYLGIIFCILCLYCSLGEQIFGGIVNAGNTKLNSTALYEKDYLLFNFNDYPNGMITLFCLMSNWIDWMQSYKELTGSTWTLVYFISFYLITVLLLLNLVVAFVLEAFFAEMDLETSERCGERDKESGRGKDQRRSVGTKTRSQRVDMLLHHMLSAELDKESCSNPQPAGRDWCSYKGRPSLLTTLLLDLKVMERLLLIGEGSQVVSRRDRFSHRSDAITYGSPYQKAAALVDLAEDGVGLPEEILDRSHFEKAAKNYFAFIRFDFLWSLNYFALIVLNFLEKPLWCARYTTDVCSERDYYYLGQLPYLTGAESLIYEGITMIILATHLFFPLGYEGQLIYWGKPLNQLKVVCLLILIVDLVAFAICISPVAFDSLPFRVAPYIRVVLFILNIRELRNSIIVLTGMLGTYLNILALLLLFLLFSSWVAYVMFEDTKEGKTEFTSYGATLYQMFVLYTTSNNPDVWLAAYKISRWYSLFFVLYILLAVYFVTNLILAVVYDSFKGELAKQLSDMDRTRDRILTKAFNLIDEDNVGFINKRQCICLFEELNKYRTLPNISRDDFELIFDELDDSHDFKINLEEFSDLCNAIALRFQKEETPSLFDKFPRVYNSSASKKLKDFIRSPKFGYAISFVLILNLVAVIIETTLDIENSSAQKVWQTVEFVFGWVYVLEMALKVYSFGFENYWRDGQNRFDFLITWVIVIGETLTFVAPNGLDFLSNGEWIRYLLLARMFRLIRLLMYVQRYRAFIATFLTLIPSLIPYLGIIFCILCIYCSLGEQIFGGIVNAGSSKLNSTALYDDDYMLFNFNDYPNGMVTLFCLMVMNNWQDWMKSYEELTGSTWTLVYFISFYLITVLLLLNLVVAFVLEAFFAEMDLETSQSSVEQDKGSGRGKDRRRSVGTKTRSQRVDILLHRMLSAELDKEGSCNP</sequence>
<keyword evidence="7 16" id="KW-0812">Transmembrane</keyword>
<feature type="domain" description="EF-hand" evidence="17">
    <location>
        <begin position="323"/>
        <end position="358"/>
    </location>
</feature>
<dbReference type="GO" id="GO:0019722">
    <property type="term" value="P:calcium-mediated signaling"/>
    <property type="evidence" value="ECO:0007669"/>
    <property type="project" value="UniProtKB-ARBA"/>
</dbReference>
<evidence type="ECO:0000256" key="15">
    <source>
        <dbReference type="SAM" id="MobiDB-lite"/>
    </source>
</evidence>
<proteinExistence type="inferred from homology"/>
<feature type="transmembrane region" description="Helical" evidence="16">
    <location>
        <begin position="1259"/>
        <end position="1277"/>
    </location>
</feature>
<feature type="transmembrane region" description="Helical" evidence="16">
    <location>
        <begin position="1409"/>
        <end position="1432"/>
    </location>
</feature>
<dbReference type="InterPro" id="IPR044581">
    <property type="entry name" value="TPC1_plant"/>
</dbReference>
<evidence type="ECO:0000256" key="1">
    <source>
        <dbReference type="ARBA" id="ARBA00004141"/>
    </source>
</evidence>
<feature type="transmembrane region" description="Helical" evidence="16">
    <location>
        <begin position="976"/>
        <end position="996"/>
    </location>
</feature>
<evidence type="ECO:0000256" key="8">
    <source>
        <dbReference type="ARBA" id="ARBA00022737"/>
    </source>
</evidence>
<evidence type="ECO:0000259" key="17">
    <source>
        <dbReference type="PROSITE" id="PS50222"/>
    </source>
</evidence>
<evidence type="ECO:0000256" key="10">
    <source>
        <dbReference type="ARBA" id="ARBA00022882"/>
    </source>
</evidence>
<dbReference type="Proteomes" id="UP001346149">
    <property type="component" value="Unassembled WGS sequence"/>
</dbReference>
<evidence type="ECO:0000256" key="13">
    <source>
        <dbReference type="ARBA" id="ARBA00023136"/>
    </source>
</evidence>
<comment type="subunit">
    <text evidence="3">Homodimer.</text>
</comment>
<dbReference type="PANTHER" id="PTHR46988">
    <property type="entry name" value="TWO PORE CALCIUM CHANNEL PROTEIN 1"/>
    <property type="match status" value="1"/>
</dbReference>
<dbReference type="SMART" id="SM00054">
    <property type="entry name" value="EFh"/>
    <property type="match status" value="4"/>
</dbReference>
<feature type="region of interest" description="Disordered" evidence="15">
    <location>
        <begin position="1447"/>
        <end position="1471"/>
    </location>
</feature>
<feature type="transmembrane region" description="Helical" evidence="16">
    <location>
        <begin position="648"/>
        <end position="675"/>
    </location>
</feature>
<dbReference type="PANTHER" id="PTHR46988:SF2">
    <property type="entry name" value="TWO PORE CALCIUM CHANNEL PROTEIN 1"/>
    <property type="match status" value="1"/>
</dbReference>
<evidence type="ECO:0000313" key="18">
    <source>
        <dbReference type="EMBL" id="KAK4799056.1"/>
    </source>
</evidence>
<evidence type="ECO:0000256" key="4">
    <source>
        <dbReference type="ARBA" id="ARBA00022448"/>
    </source>
</evidence>
<keyword evidence="9" id="KW-0106">Calcium</keyword>
<organism evidence="18 19">
    <name type="scientific">Trapa natans</name>
    <name type="common">Water chestnut</name>
    <dbReference type="NCBI Taxonomy" id="22666"/>
    <lineage>
        <taxon>Eukaryota</taxon>
        <taxon>Viridiplantae</taxon>
        <taxon>Streptophyta</taxon>
        <taxon>Embryophyta</taxon>
        <taxon>Tracheophyta</taxon>
        <taxon>Spermatophyta</taxon>
        <taxon>Magnoliopsida</taxon>
        <taxon>eudicotyledons</taxon>
        <taxon>Gunneridae</taxon>
        <taxon>Pentapetalae</taxon>
        <taxon>rosids</taxon>
        <taxon>malvids</taxon>
        <taxon>Myrtales</taxon>
        <taxon>Lythraceae</taxon>
        <taxon>Trapa</taxon>
    </lineage>
</organism>
<dbReference type="Gene3D" id="1.10.287.70">
    <property type="match status" value="4"/>
</dbReference>
<reference evidence="18 19" key="1">
    <citation type="journal article" date="2023" name="Hortic Res">
        <title>Pangenome of water caltrop reveals structural variations and asymmetric subgenome divergence after allopolyploidization.</title>
        <authorList>
            <person name="Zhang X."/>
            <person name="Chen Y."/>
            <person name="Wang L."/>
            <person name="Yuan Y."/>
            <person name="Fang M."/>
            <person name="Shi L."/>
            <person name="Lu R."/>
            <person name="Comes H.P."/>
            <person name="Ma Y."/>
            <person name="Chen Y."/>
            <person name="Huang G."/>
            <person name="Zhou Y."/>
            <person name="Zheng Z."/>
            <person name="Qiu Y."/>
        </authorList>
    </citation>
    <scope>NUCLEOTIDE SEQUENCE [LARGE SCALE GENOMIC DNA]</scope>
    <source>
        <strain evidence="18">F231</strain>
    </source>
</reference>
<gene>
    <name evidence="18" type="ORF">SAY86_024421</name>
</gene>
<keyword evidence="4" id="KW-0813">Transport</keyword>
<evidence type="ECO:0000256" key="9">
    <source>
        <dbReference type="ARBA" id="ARBA00022837"/>
    </source>
</evidence>
<dbReference type="GO" id="GO:0005774">
    <property type="term" value="C:vacuolar membrane"/>
    <property type="evidence" value="ECO:0007669"/>
    <property type="project" value="TreeGrafter"/>
</dbReference>
<evidence type="ECO:0000256" key="7">
    <source>
        <dbReference type="ARBA" id="ARBA00022692"/>
    </source>
</evidence>
<keyword evidence="14" id="KW-0407">Ion channel</keyword>
<feature type="transmembrane region" description="Helical" evidence="16">
    <location>
        <begin position="433"/>
        <end position="450"/>
    </location>
</feature>
<feature type="transmembrane region" description="Helical" evidence="16">
    <location>
        <begin position="1008"/>
        <end position="1025"/>
    </location>
</feature>
<dbReference type="InterPro" id="IPR027359">
    <property type="entry name" value="Volt_channel_dom_sf"/>
</dbReference>
<dbReference type="CDD" id="cd00051">
    <property type="entry name" value="EFh"/>
    <property type="match status" value="1"/>
</dbReference>
<dbReference type="Gene3D" id="1.10.238.10">
    <property type="entry name" value="EF-hand"/>
    <property type="match status" value="2"/>
</dbReference>
<dbReference type="EMBL" id="JAXQNO010000004">
    <property type="protein sequence ID" value="KAK4799056.1"/>
    <property type="molecule type" value="Genomic_DNA"/>
</dbReference>
<evidence type="ECO:0000256" key="5">
    <source>
        <dbReference type="ARBA" id="ARBA00022568"/>
    </source>
</evidence>
<feature type="transmembrane region" description="Helical" evidence="16">
    <location>
        <begin position="154"/>
        <end position="175"/>
    </location>
</feature>
<evidence type="ECO:0000256" key="12">
    <source>
        <dbReference type="ARBA" id="ARBA00023065"/>
    </source>
</evidence>